<evidence type="ECO:0000259" key="6">
    <source>
        <dbReference type="Pfam" id="PF02826"/>
    </source>
</evidence>
<evidence type="ECO:0000256" key="2">
    <source>
        <dbReference type="ARBA" id="ARBA00023002"/>
    </source>
</evidence>
<name>A0ABR7SZV2_HELCL</name>
<evidence type="ECO:0000313" key="8">
    <source>
        <dbReference type="Proteomes" id="UP000617402"/>
    </source>
</evidence>
<feature type="domain" description="D-isomer specific 2-hydroxyacid dehydrogenase catalytic" evidence="5">
    <location>
        <begin position="26"/>
        <end position="315"/>
    </location>
</feature>
<organism evidence="7 8">
    <name type="scientific">Heliobacterium chlorum</name>
    <dbReference type="NCBI Taxonomy" id="2698"/>
    <lineage>
        <taxon>Bacteria</taxon>
        <taxon>Bacillati</taxon>
        <taxon>Bacillota</taxon>
        <taxon>Clostridia</taxon>
        <taxon>Eubacteriales</taxon>
        <taxon>Heliobacteriaceae</taxon>
        <taxon>Heliobacterium</taxon>
    </lineage>
</organism>
<evidence type="ECO:0000313" key="7">
    <source>
        <dbReference type="EMBL" id="MBC9784069.1"/>
    </source>
</evidence>
<dbReference type="InterPro" id="IPR006139">
    <property type="entry name" value="D-isomer_2_OHA_DH_cat_dom"/>
</dbReference>
<dbReference type="EMBL" id="JACVHF010000004">
    <property type="protein sequence ID" value="MBC9784069.1"/>
    <property type="molecule type" value="Genomic_DNA"/>
</dbReference>
<dbReference type="Gene3D" id="3.40.50.720">
    <property type="entry name" value="NAD(P)-binding Rossmann-like Domain"/>
    <property type="match status" value="2"/>
</dbReference>
<dbReference type="Proteomes" id="UP000617402">
    <property type="component" value="Unassembled WGS sequence"/>
</dbReference>
<dbReference type="PANTHER" id="PTHR43761">
    <property type="entry name" value="D-ISOMER SPECIFIC 2-HYDROXYACID DEHYDROGENASE FAMILY PROTEIN (AFU_ORTHOLOGUE AFUA_1G13630)"/>
    <property type="match status" value="1"/>
</dbReference>
<dbReference type="RefSeq" id="WP_188039204.1">
    <property type="nucleotide sequence ID" value="NZ_JACVHF010000004.1"/>
</dbReference>
<proteinExistence type="inferred from homology"/>
<keyword evidence="8" id="KW-1185">Reference proteome</keyword>
<dbReference type="Pfam" id="PF02826">
    <property type="entry name" value="2-Hacid_dh_C"/>
    <property type="match status" value="1"/>
</dbReference>
<gene>
    <name evidence="7" type="ORF">H1S01_06025</name>
</gene>
<evidence type="ECO:0000256" key="3">
    <source>
        <dbReference type="ARBA" id="ARBA00023027"/>
    </source>
</evidence>
<sequence length="318" mass="35263">MKKTVFLNAAKVDFDNKLDFSPISNITDLTRYDDSNDEEIIERVKDQTIVITKELPVGRGLIEKFPPSVKFIAEAGTGYNNIDIAAAKEKGIAVCNIPGYSTEAVAQLAIAFILNLSSSLHRQQVMIKQDDYSNFTKHLQVPHFEVQNKTLGIIGSGSIGQQVMKVALALGMNVLVYNRTPKTWEDPKVRTASLEELLKESDYISLHCPLTADTRHIINKERLNLMKPSAYIINTSRGPLIKETDLIEALQTGKIAGAALDVQDPEPPELNNPLFTMENVILTPHIGWKCLESRQRLIQLLAGNIEGFIQGNAINIVS</sequence>
<protein>
    <submittedName>
        <fullName evidence="7">D-2-hydroxyacid dehydrogenase</fullName>
    </submittedName>
</protein>
<feature type="domain" description="D-isomer specific 2-hydroxyacid dehydrogenase NAD-binding" evidence="6">
    <location>
        <begin position="110"/>
        <end position="287"/>
    </location>
</feature>
<dbReference type="PROSITE" id="PS00065">
    <property type="entry name" value="D_2_HYDROXYACID_DH_1"/>
    <property type="match status" value="1"/>
</dbReference>
<dbReference type="SUPFAM" id="SSF51735">
    <property type="entry name" value="NAD(P)-binding Rossmann-fold domains"/>
    <property type="match status" value="1"/>
</dbReference>
<evidence type="ECO:0000256" key="1">
    <source>
        <dbReference type="ARBA" id="ARBA00005854"/>
    </source>
</evidence>
<dbReference type="InterPro" id="IPR006140">
    <property type="entry name" value="D-isomer_DH_NAD-bd"/>
</dbReference>
<keyword evidence="3" id="KW-0520">NAD</keyword>
<reference evidence="7 8" key="1">
    <citation type="submission" date="2020-07" db="EMBL/GenBank/DDBJ databases">
        <title>Draft whole-genome sequence of Heliobacterium chlorum DSM 3682, type strain.</title>
        <authorList>
            <person name="Kyndt J.A."/>
            <person name="Meyer T.E."/>
            <person name="Imhoff J.F."/>
        </authorList>
    </citation>
    <scope>NUCLEOTIDE SEQUENCE [LARGE SCALE GENOMIC DNA]</scope>
    <source>
        <strain evidence="7 8">DSM 3682</strain>
    </source>
</reference>
<dbReference type="InterPro" id="IPR050418">
    <property type="entry name" value="D-iso_2-hydroxyacid_DH_PdxB"/>
</dbReference>
<dbReference type="InterPro" id="IPR029752">
    <property type="entry name" value="D-isomer_DH_CS1"/>
</dbReference>
<evidence type="ECO:0000256" key="4">
    <source>
        <dbReference type="RuleBase" id="RU003719"/>
    </source>
</evidence>
<comment type="similarity">
    <text evidence="1 4">Belongs to the D-isomer specific 2-hydroxyacid dehydrogenase family.</text>
</comment>
<dbReference type="InterPro" id="IPR036291">
    <property type="entry name" value="NAD(P)-bd_dom_sf"/>
</dbReference>
<dbReference type="Pfam" id="PF00389">
    <property type="entry name" value="2-Hacid_dh"/>
    <property type="match status" value="1"/>
</dbReference>
<dbReference type="PANTHER" id="PTHR43761:SF1">
    <property type="entry name" value="D-ISOMER SPECIFIC 2-HYDROXYACID DEHYDROGENASE CATALYTIC DOMAIN-CONTAINING PROTEIN-RELATED"/>
    <property type="match status" value="1"/>
</dbReference>
<dbReference type="SUPFAM" id="SSF52283">
    <property type="entry name" value="Formate/glycerate dehydrogenase catalytic domain-like"/>
    <property type="match status" value="1"/>
</dbReference>
<accession>A0ABR7SZV2</accession>
<keyword evidence="2 4" id="KW-0560">Oxidoreductase</keyword>
<evidence type="ECO:0000259" key="5">
    <source>
        <dbReference type="Pfam" id="PF00389"/>
    </source>
</evidence>
<comment type="caution">
    <text evidence="7">The sequence shown here is derived from an EMBL/GenBank/DDBJ whole genome shotgun (WGS) entry which is preliminary data.</text>
</comment>